<organism evidence="2 3">
    <name type="scientific">Spirosoma telluris</name>
    <dbReference type="NCBI Taxonomy" id="2183553"/>
    <lineage>
        <taxon>Bacteria</taxon>
        <taxon>Pseudomonadati</taxon>
        <taxon>Bacteroidota</taxon>
        <taxon>Cytophagia</taxon>
        <taxon>Cytophagales</taxon>
        <taxon>Cytophagaceae</taxon>
        <taxon>Spirosoma</taxon>
    </lineage>
</organism>
<protein>
    <submittedName>
        <fullName evidence="2">Esterase-like activity of phytase family protein</fullName>
    </submittedName>
</protein>
<proteinExistence type="predicted"/>
<gene>
    <name evidence="2" type="ORF">HMF3257_19025</name>
</gene>
<dbReference type="InterPro" id="IPR027372">
    <property type="entry name" value="Phytase-like_dom"/>
</dbReference>
<dbReference type="OrthoDB" id="937728at2"/>
<feature type="domain" description="Phytase-like" evidence="1">
    <location>
        <begin position="43"/>
        <end position="293"/>
    </location>
</feature>
<reference evidence="2 3" key="1">
    <citation type="submission" date="2018-06" db="EMBL/GenBank/DDBJ databases">
        <title>Spirosoma sp. HMF3257 Genome sequencing and assembly.</title>
        <authorList>
            <person name="Kang H."/>
            <person name="Cha I."/>
            <person name="Kim H."/>
            <person name="Kang J."/>
            <person name="Joh K."/>
        </authorList>
    </citation>
    <scope>NUCLEOTIDE SEQUENCE [LARGE SCALE GENOMIC DNA]</scope>
    <source>
        <strain evidence="2 3">HMF3257</strain>
    </source>
</reference>
<dbReference type="Proteomes" id="UP000249016">
    <property type="component" value="Unassembled WGS sequence"/>
</dbReference>
<evidence type="ECO:0000313" key="3">
    <source>
        <dbReference type="Proteomes" id="UP000249016"/>
    </source>
</evidence>
<evidence type="ECO:0000259" key="1">
    <source>
        <dbReference type="Pfam" id="PF13449"/>
    </source>
</evidence>
<accession>A0A327NVS5</accession>
<keyword evidence="3" id="KW-1185">Reference proteome</keyword>
<name>A0A327NVS5_9BACT</name>
<dbReference type="EMBL" id="QLII01000001">
    <property type="protein sequence ID" value="RAI78509.1"/>
    <property type="molecule type" value="Genomic_DNA"/>
</dbReference>
<sequence>MRLLTLACWLIIGVISGGVAFGQSLQFTFEGDSLTMPLIRDSLRGISGLEIVPATGEWHLVSDRGWHFVFTNIRTLRDLGDSSHLKLAQKNPFWFESVRYDARTSTYFWTDEHEFVTSVLYGKSVRDSTSQVLLKIPVPAPNKGLEGLAITSSGNLWVAPEAGWEGETRMSQDTITFFRYPNPLTDDPVVERFAYPINRCAFAQGEERVGGISEILAVDDQRVLVLERCYDASQKRVTANLYVATANEKTHTLTKELAFDFNRQFPGSVCNLEAMAWADEQHQTLVLMADDNFRQNKTLRNQVIVLRKR</sequence>
<dbReference type="Pfam" id="PF13449">
    <property type="entry name" value="Phytase-like"/>
    <property type="match status" value="1"/>
</dbReference>
<dbReference type="AlphaFoldDB" id="A0A327NVS5"/>
<dbReference type="RefSeq" id="WP_111350393.1">
    <property type="nucleotide sequence ID" value="NZ_QLII01000001.1"/>
</dbReference>
<comment type="caution">
    <text evidence="2">The sequence shown here is derived from an EMBL/GenBank/DDBJ whole genome shotgun (WGS) entry which is preliminary data.</text>
</comment>
<evidence type="ECO:0000313" key="2">
    <source>
        <dbReference type="EMBL" id="RAI78509.1"/>
    </source>
</evidence>